<dbReference type="EMBL" id="CAMXCT020001247">
    <property type="protein sequence ID" value="CAL1141643.1"/>
    <property type="molecule type" value="Genomic_DNA"/>
</dbReference>
<organism evidence="1">
    <name type="scientific">Cladocopium goreaui</name>
    <dbReference type="NCBI Taxonomy" id="2562237"/>
    <lineage>
        <taxon>Eukaryota</taxon>
        <taxon>Sar</taxon>
        <taxon>Alveolata</taxon>
        <taxon>Dinophyceae</taxon>
        <taxon>Suessiales</taxon>
        <taxon>Symbiodiniaceae</taxon>
        <taxon>Cladocopium</taxon>
    </lineage>
</organism>
<protein>
    <submittedName>
        <fullName evidence="1">Uncharacterized protein</fullName>
    </submittedName>
</protein>
<reference evidence="1" key="1">
    <citation type="submission" date="2022-10" db="EMBL/GenBank/DDBJ databases">
        <authorList>
            <person name="Chen Y."/>
            <person name="Dougan E. K."/>
            <person name="Chan C."/>
            <person name="Rhodes N."/>
            <person name="Thang M."/>
        </authorList>
    </citation>
    <scope>NUCLEOTIDE SEQUENCE</scope>
</reference>
<gene>
    <name evidence="1" type="ORF">C1SCF055_LOCUS15467</name>
</gene>
<evidence type="ECO:0000313" key="2">
    <source>
        <dbReference type="EMBL" id="CAL1141643.1"/>
    </source>
</evidence>
<accession>A0A9P1CCN2</accession>
<reference evidence="2" key="2">
    <citation type="submission" date="2024-04" db="EMBL/GenBank/DDBJ databases">
        <authorList>
            <person name="Chen Y."/>
            <person name="Shah S."/>
            <person name="Dougan E. K."/>
            <person name="Thang M."/>
            <person name="Chan C."/>
        </authorList>
    </citation>
    <scope>NUCLEOTIDE SEQUENCE [LARGE SCALE GENOMIC DNA]</scope>
</reference>
<dbReference type="Proteomes" id="UP001152797">
    <property type="component" value="Unassembled WGS sequence"/>
</dbReference>
<sequence>MASEEPDAGEPDVHSLIAAAGDAAGIAEVQAGGGQVAAAEAAARAVVKAAEEHGVLLAELHESLGAVVAETGRGRALLG</sequence>
<keyword evidence="3" id="KW-1185">Reference proteome</keyword>
<proteinExistence type="predicted"/>
<evidence type="ECO:0000313" key="1">
    <source>
        <dbReference type="EMBL" id="CAI3988268.1"/>
    </source>
</evidence>
<dbReference type="EMBL" id="CAMXCT010001247">
    <property type="protein sequence ID" value="CAI3988268.1"/>
    <property type="molecule type" value="Genomic_DNA"/>
</dbReference>
<name>A0A9P1CCN2_9DINO</name>
<dbReference type="AlphaFoldDB" id="A0A9P1CCN2"/>
<dbReference type="EMBL" id="CAMXCT030001247">
    <property type="protein sequence ID" value="CAL4775580.1"/>
    <property type="molecule type" value="Genomic_DNA"/>
</dbReference>
<evidence type="ECO:0000313" key="3">
    <source>
        <dbReference type="Proteomes" id="UP001152797"/>
    </source>
</evidence>
<comment type="caution">
    <text evidence="1">The sequence shown here is derived from an EMBL/GenBank/DDBJ whole genome shotgun (WGS) entry which is preliminary data.</text>
</comment>